<reference evidence="3" key="1">
    <citation type="submission" date="2016-10" db="EMBL/GenBank/DDBJ databases">
        <authorList>
            <person name="Varghese N."/>
            <person name="Submissions S."/>
        </authorList>
    </citation>
    <scope>NUCLEOTIDE SEQUENCE [LARGE SCALE GENOMIC DNA]</scope>
    <source>
        <strain evidence="3">CGMCC 1.6494</strain>
    </source>
</reference>
<dbReference type="RefSeq" id="WP_089705381.1">
    <property type="nucleotide sequence ID" value="NZ_FNII01000006.1"/>
</dbReference>
<evidence type="ECO:0000313" key="3">
    <source>
        <dbReference type="Proteomes" id="UP000199677"/>
    </source>
</evidence>
<dbReference type="EMBL" id="FNII01000006">
    <property type="protein sequence ID" value="SDN62224.1"/>
    <property type="molecule type" value="Genomic_DNA"/>
</dbReference>
<dbReference type="InterPro" id="IPR025048">
    <property type="entry name" value="DUF3987"/>
</dbReference>
<feature type="region of interest" description="Disordered" evidence="1">
    <location>
        <begin position="1"/>
        <end position="26"/>
    </location>
</feature>
<keyword evidence="3" id="KW-1185">Reference proteome</keyword>
<organism evidence="2 3">
    <name type="scientific">Vreelandella arcis</name>
    <dbReference type="NCBI Taxonomy" id="416873"/>
    <lineage>
        <taxon>Bacteria</taxon>
        <taxon>Pseudomonadati</taxon>
        <taxon>Pseudomonadota</taxon>
        <taxon>Gammaproteobacteria</taxon>
        <taxon>Oceanospirillales</taxon>
        <taxon>Halomonadaceae</taxon>
        <taxon>Vreelandella</taxon>
    </lineage>
</organism>
<sequence>MTSVLTQLHDTRESVEPPKKLPTSLPPVEPFNPAMLPDAIRGYVMDVAHRLQAAPEYCAVVALVSLSGILGHKVLMRPKRYDDWTVTPNMWGALVGGPSSMKSPALKAMRFPLDDIEKELRKEHEAILTQHAIAAEIIEMERKAAKQRAQKKANEGNRDGAHAELAQLAQIEEVSISSPRLIVNDATVEALGERLNENPNGLLLFRDELSGWLAKMQQQEHASDRAFYLECFNGDGRYTYDRIGRGTIIIESCTLSIIGGIQPSKIAPLVQGVTNGSDDDGLIQRFQLAVWPDPPKQWKWIDRAPSKQAKEQYRQSFYALHAMTFETADGESPSWQFSDQAQSEFIKWMQKLHVEARSGDLLPVMESHLLKMPKTVCALALLFVLIEGEHGEVGYDSTCRALAWADFLRSHAERLYSAVINSHVTGALLIHKRRDKLPNPFTVRDVHRKQWSGLTRVEDVKDAIDVLVEHLYIHGLSVPAETGRPKLVFYWHTSIAPVEEQL</sequence>
<dbReference type="OrthoDB" id="784829at2"/>
<dbReference type="AlphaFoldDB" id="A0A1H0CWG3"/>
<feature type="compositionally biased region" description="Basic and acidic residues" evidence="1">
    <location>
        <begin position="9"/>
        <end position="19"/>
    </location>
</feature>
<dbReference type="Pfam" id="PF13148">
    <property type="entry name" value="DUF3987"/>
    <property type="match status" value="1"/>
</dbReference>
<evidence type="ECO:0008006" key="4">
    <source>
        <dbReference type="Google" id="ProtNLM"/>
    </source>
</evidence>
<dbReference type="Proteomes" id="UP000199677">
    <property type="component" value="Unassembled WGS sequence"/>
</dbReference>
<proteinExistence type="predicted"/>
<protein>
    <recommendedName>
        <fullName evidence="4">DNA primase/helicase</fullName>
    </recommendedName>
</protein>
<gene>
    <name evidence="2" type="ORF">SAMN04487951_106223</name>
</gene>
<name>A0A1H0CWG3_9GAMM</name>
<accession>A0A1H0CWG3</accession>
<evidence type="ECO:0000313" key="2">
    <source>
        <dbReference type="EMBL" id="SDN62224.1"/>
    </source>
</evidence>
<dbReference type="STRING" id="416873.SAMN04487951_106223"/>
<evidence type="ECO:0000256" key="1">
    <source>
        <dbReference type="SAM" id="MobiDB-lite"/>
    </source>
</evidence>